<protein>
    <submittedName>
        <fullName evidence="1">Uncharacterized protein</fullName>
    </submittedName>
</protein>
<dbReference type="Proteomes" id="UP001497480">
    <property type="component" value="Unassembled WGS sequence"/>
</dbReference>
<dbReference type="AlphaFoldDB" id="A0AAV1WLI3"/>
<evidence type="ECO:0000313" key="2">
    <source>
        <dbReference type="Proteomes" id="UP001497480"/>
    </source>
</evidence>
<reference evidence="1 2" key="1">
    <citation type="submission" date="2024-03" db="EMBL/GenBank/DDBJ databases">
        <authorList>
            <person name="Martinez-Hernandez J."/>
        </authorList>
    </citation>
    <scope>NUCLEOTIDE SEQUENCE [LARGE SCALE GENOMIC DNA]</scope>
</reference>
<comment type="caution">
    <text evidence="1">The sequence shown here is derived from an EMBL/GenBank/DDBJ whole genome shotgun (WGS) entry which is preliminary data.</text>
</comment>
<name>A0AAV1WLI3_LUPLU</name>
<organism evidence="1 2">
    <name type="scientific">Lupinus luteus</name>
    <name type="common">European yellow lupine</name>
    <dbReference type="NCBI Taxonomy" id="3873"/>
    <lineage>
        <taxon>Eukaryota</taxon>
        <taxon>Viridiplantae</taxon>
        <taxon>Streptophyta</taxon>
        <taxon>Embryophyta</taxon>
        <taxon>Tracheophyta</taxon>
        <taxon>Spermatophyta</taxon>
        <taxon>Magnoliopsida</taxon>
        <taxon>eudicotyledons</taxon>
        <taxon>Gunneridae</taxon>
        <taxon>Pentapetalae</taxon>
        <taxon>rosids</taxon>
        <taxon>fabids</taxon>
        <taxon>Fabales</taxon>
        <taxon>Fabaceae</taxon>
        <taxon>Papilionoideae</taxon>
        <taxon>50 kb inversion clade</taxon>
        <taxon>genistoids sensu lato</taxon>
        <taxon>core genistoids</taxon>
        <taxon>Genisteae</taxon>
        <taxon>Lupinus</taxon>
    </lineage>
</organism>
<dbReference type="EMBL" id="CAXHTB010000007">
    <property type="protein sequence ID" value="CAL0309937.1"/>
    <property type="molecule type" value="Genomic_DNA"/>
</dbReference>
<evidence type="ECO:0000313" key="1">
    <source>
        <dbReference type="EMBL" id="CAL0309937.1"/>
    </source>
</evidence>
<gene>
    <name evidence="1" type="ORF">LLUT_LOCUS10997</name>
</gene>
<accession>A0AAV1WLI3</accession>
<proteinExistence type="predicted"/>
<keyword evidence="2" id="KW-1185">Reference proteome</keyword>
<sequence>MRIDRDDSTMLNPIVNVITQQGKMVKVTLCKMKDNKESINLEVQDVDIDHIPTSPEPNLKLSGYKTRKKQVIGVDTSLKKCNSTEPEMGAKFSASSLKE</sequence>